<evidence type="ECO:0000313" key="3">
    <source>
        <dbReference type="EMBL" id="NSI58482.1"/>
    </source>
</evidence>
<evidence type="ECO:0000313" key="4">
    <source>
        <dbReference type="EMBL" id="RHD03411.1"/>
    </source>
</evidence>
<dbReference type="EMBL" id="QSIR01000025">
    <property type="protein sequence ID" value="RHD03411.1"/>
    <property type="molecule type" value="Genomic_DNA"/>
</dbReference>
<reference evidence="2" key="4">
    <citation type="submission" date="2021-10" db="EMBL/GenBank/DDBJ databases">
        <title>Collection of gut derived symbiotic bacterial strains cultured from healthy donors.</title>
        <authorList>
            <person name="Lin H."/>
            <person name="Littmann E."/>
            <person name="Claire K."/>
            <person name="Pamer E."/>
        </authorList>
    </citation>
    <scope>NUCLEOTIDE SEQUENCE</scope>
    <source>
        <strain evidence="2">MSK.23.4</strain>
    </source>
</reference>
<dbReference type="RefSeq" id="WP_009244278.1">
    <property type="nucleotide sequence ID" value="NZ_CABKQB010000002.1"/>
</dbReference>
<keyword evidence="1" id="KW-0812">Transmembrane</keyword>
<dbReference type="Proteomes" id="UP001297422">
    <property type="component" value="Unassembled WGS sequence"/>
</dbReference>
<reference evidence="6 7" key="1">
    <citation type="submission" date="2018-08" db="EMBL/GenBank/DDBJ databases">
        <title>A genome reference for cultivated species of the human gut microbiota.</title>
        <authorList>
            <person name="Zou Y."/>
            <person name="Xue W."/>
            <person name="Luo G."/>
        </authorList>
    </citation>
    <scope>NUCLEOTIDE SEQUENCE [LARGE SCALE GENOMIC DNA]</scope>
    <source>
        <strain evidence="5 6">AM21-18</strain>
        <strain evidence="4 7">AM32-6</strain>
    </source>
</reference>
<dbReference type="PANTHER" id="PTHR35007:SF1">
    <property type="entry name" value="PILUS ASSEMBLY PROTEIN"/>
    <property type="match status" value="1"/>
</dbReference>
<protein>
    <submittedName>
        <fullName evidence="2">Type II secretion system F family protein</fullName>
    </submittedName>
    <submittedName>
        <fullName evidence="5">Type II secretion system protein F</fullName>
    </submittedName>
</protein>
<dbReference type="Proteomes" id="UP000284472">
    <property type="component" value="Unassembled WGS sequence"/>
</dbReference>
<dbReference type="AlphaFoldDB" id="A0A2N5P1A6"/>
<dbReference type="GO" id="GO:0005886">
    <property type="term" value="C:plasma membrane"/>
    <property type="evidence" value="ECO:0007669"/>
    <property type="project" value="UniProtKB-SubCell"/>
</dbReference>
<evidence type="ECO:0000313" key="7">
    <source>
        <dbReference type="Proteomes" id="UP000284472"/>
    </source>
</evidence>
<evidence type="ECO:0000313" key="2">
    <source>
        <dbReference type="EMBL" id="MCB5494673.1"/>
    </source>
</evidence>
<keyword evidence="1" id="KW-0472">Membrane</keyword>
<dbReference type="EMBL" id="JAJBNC010000021">
    <property type="protein sequence ID" value="MCB5494673.1"/>
    <property type="molecule type" value="Genomic_DNA"/>
</dbReference>
<evidence type="ECO:0000313" key="6">
    <source>
        <dbReference type="Proteomes" id="UP000283981"/>
    </source>
</evidence>
<proteinExistence type="predicted"/>
<evidence type="ECO:0000256" key="1">
    <source>
        <dbReference type="SAM" id="Phobius"/>
    </source>
</evidence>
<dbReference type="Proteomes" id="UP000283981">
    <property type="component" value="Unassembled WGS sequence"/>
</dbReference>
<organism evidence="5 6">
    <name type="scientific">Mediterraneibacter gnavus</name>
    <name type="common">Ruminococcus gnavus</name>
    <dbReference type="NCBI Taxonomy" id="33038"/>
    <lineage>
        <taxon>Bacteria</taxon>
        <taxon>Bacillati</taxon>
        <taxon>Bacillota</taxon>
        <taxon>Clostridia</taxon>
        <taxon>Lachnospirales</taxon>
        <taxon>Lachnospiraceae</taxon>
        <taxon>Mediterraneibacter</taxon>
    </lineage>
</organism>
<feature type="transmembrane region" description="Helical" evidence="1">
    <location>
        <begin position="22"/>
        <end position="39"/>
    </location>
</feature>
<dbReference type="PANTHER" id="PTHR35007">
    <property type="entry name" value="INTEGRAL MEMBRANE PROTEIN-RELATED"/>
    <property type="match status" value="1"/>
</dbReference>
<feature type="transmembrane region" description="Helical" evidence="1">
    <location>
        <begin position="175"/>
        <end position="193"/>
    </location>
</feature>
<keyword evidence="1" id="KW-1133">Transmembrane helix</keyword>
<reference evidence="3" key="2">
    <citation type="journal article" date="2020" name="Cell Host Microbe">
        <title>Functional and Genomic Variation between Human-Derived Isolates of Lachnospiraceae Reveals Inter- and Intra-Species Diversity.</title>
        <authorList>
            <person name="Sorbara M.T."/>
            <person name="Littmann E.R."/>
            <person name="Fontana E."/>
            <person name="Moody T.U."/>
            <person name="Kohout C.E."/>
            <person name="Gjonbalaj M."/>
            <person name="Eaton V."/>
            <person name="Seok R."/>
            <person name="Leiner I.M."/>
            <person name="Pamer E.G."/>
        </authorList>
    </citation>
    <scope>NUCLEOTIDE SEQUENCE</scope>
    <source>
        <strain evidence="3">MSK.15.32</strain>
    </source>
</reference>
<evidence type="ECO:0000313" key="5">
    <source>
        <dbReference type="EMBL" id="RHG87229.1"/>
    </source>
</evidence>
<comment type="caution">
    <text evidence="5">The sequence shown here is derived from an EMBL/GenBank/DDBJ whole genome shotgun (WGS) entry which is preliminary data.</text>
</comment>
<dbReference type="Proteomes" id="UP001296580">
    <property type="component" value="Unassembled WGS sequence"/>
</dbReference>
<dbReference type="EMBL" id="QRIS01000005">
    <property type="protein sequence ID" value="RHG87229.1"/>
    <property type="molecule type" value="Genomic_DNA"/>
</dbReference>
<reference evidence="3" key="3">
    <citation type="submission" date="2020-02" db="EMBL/GenBank/DDBJ databases">
        <authorList>
            <person name="Littmann E."/>
            <person name="Sorbara M."/>
        </authorList>
    </citation>
    <scope>NUCLEOTIDE SEQUENCE</scope>
    <source>
        <strain evidence="3">MSK.15.32</strain>
    </source>
</reference>
<gene>
    <name evidence="5" type="ORF">DW243_03735</name>
    <name evidence="4" type="ORF">DW812_13995</name>
    <name evidence="3" type="ORF">G4993_08715</name>
    <name evidence="2" type="ORF">LIQ10_13160</name>
</gene>
<dbReference type="EMBL" id="JAAIRV010000014">
    <property type="protein sequence ID" value="NSI58482.1"/>
    <property type="molecule type" value="Genomic_DNA"/>
</dbReference>
<dbReference type="STRING" id="33038.GCA_900067245_02001"/>
<sequence length="232" mass="26832">MAAAGKGILITGMTAYLFYDHWTAWILMVPIALLYVKNWEEECCKQKKEEFREQFRESIQTLSAILKVGYSVENAIRETWKEICPIYKKKTRIIKEYETMVHQLDLNMTAEEVMKQFADRVKEEDVENFVTVFGAAKRLGGDSIAIIRHAADAIGEKMEVEREIQVMLTSKKLEFKIMCVIPFVIILYMRSAFPEFMAVLYGNLAGTLFMTICLMVYLTAYQLGKKMTQIEV</sequence>
<name>A0A2N5P1A6_MEDGN</name>
<feature type="transmembrane region" description="Helical" evidence="1">
    <location>
        <begin position="199"/>
        <end position="220"/>
    </location>
</feature>
<accession>A0A2N5P1A6</accession>